<evidence type="ECO:0000313" key="1">
    <source>
        <dbReference type="EMBL" id="JAD56917.1"/>
    </source>
</evidence>
<dbReference type="AlphaFoldDB" id="A0A0A9BC85"/>
<proteinExistence type="predicted"/>
<accession>A0A0A9BC85</accession>
<sequence length="18" mass="2241">MILSLLYQNWEFVLRSVE</sequence>
<protein>
    <submittedName>
        <fullName evidence="1">Uncharacterized protein</fullName>
    </submittedName>
</protein>
<reference evidence="1" key="1">
    <citation type="submission" date="2014-09" db="EMBL/GenBank/DDBJ databases">
        <authorList>
            <person name="Magalhaes I.L.F."/>
            <person name="Oliveira U."/>
            <person name="Santos F.R."/>
            <person name="Vidigal T.H.D.A."/>
            <person name="Brescovit A.D."/>
            <person name="Santos A.J."/>
        </authorList>
    </citation>
    <scope>NUCLEOTIDE SEQUENCE</scope>
    <source>
        <tissue evidence="1">Shoot tissue taken approximately 20 cm above the soil surface</tissue>
    </source>
</reference>
<reference evidence="1" key="2">
    <citation type="journal article" date="2015" name="Data Brief">
        <title>Shoot transcriptome of the giant reed, Arundo donax.</title>
        <authorList>
            <person name="Barrero R.A."/>
            <person name="Guerrero F.D."/>
            <person name="Moolhuijzen P."/>
            <person name="Goolsby J.A."/>
            <person name="Tidwell J."/>
            <person name="Bellgard S.E."/>
            <person name="Bellgard M.I."/>
        </authorList>
    </citation>
    <scope>NUCLEOTIDE SEQUENCE</scope>
    <source>
        <tissue evidence="1">Shoot tissue taken approximately 20 cm above the soil surface</tissue>
    </source>
</reference>
<organism evidence="1">
    <name type="scientific">Arundo donax</name>
    <name type="common">Giant reed</name>
    <name type="synonym">Donax arundinaceus</name>
    <dbReference type="NCBI Taxonomy" id="35708"/>
    <lineage>
        <taxon>Eukaryota</taxon>
        <taxon>Viridiplantae</taxon>
        <taxon>Streptophyta</taxon>
        <taxon>Embryophyta</taxon>
        <taxon>Tracheophyta</taxon>
        <taxon>Spermatophyta</taxon>
        <taxon>Magnoliopsida</taxon>
        <taxon>Liliopsida</taxon>
        <taxon>Poales</taxon>
        <taxon>Poaceae</taxon>
        <taxon>PACMAD clade</taxon>
        <taxon>Arundinoideae</taxon>
        <taxon>Arundineae</taxon>
        <taxon>Arundo</taxon>
    </lineage>
</organism>
<name>A0A0A9BC85_ARUDO</name>
<dbReference type="EMBL" id="GBRH01240978">
    <property type="protein sequence ID" value="JAD56917.1"/>
    <property type="molecule type" value="Transcribed_RNA"/>
</dbReference>